<accession>A0A0C2CN84</accession>
<proteinExistence type="predicted"/>
<evidence type="ECO:0000313" key="1">
    <source>
        <dbReference type="EMBL" id="KIH51202.1"/>
    </source>
</evidence>
<gene>
    <name evidence="1" type="ORF">ANCDUO_18713</name>
</gene>
<evidence type="ECO:0000313" key="2">
    <source>
        <dbReference type="Proteomes" id="UP000054047"/>
    </source>
</evidence>
<dbReference type="Proteomes" id="UP000054047">
    <property type="component" value="Unassembled WGS sequence"/>
</dbReference>
<keyword evidence="2" id="KW-1185">Reference proteome</keyword>
<reference evidence="1 2" key="1">
    <citation type="submission" date="2013-12" db="EMBL/GenBank/DDBJ databases">
        <title>Draft genome of the parsitic nematode Ancylostoma duodenale.</title>
        <authorList>
            <person name="Mitreva M."/>
        </authorList>
    </citation>
    <scope>NUCLEOTIDE SEQUENCE [LARGE SCALE GENOMIC DNA]</scope>
    <source>
        <strain evidence="1 2">Zhejiang</strain>
    </source>
</reference>
<dbReference type="EMBL" id="KN747298">
    <property type="protein sequence ID" value="KIH51202.1"/>
    <property type="molecule type" value="Genomic_DNA"/>
</dbReference>
<organism evidence="1 2">
    <name type="scientific">Ancylostoma duodenale</name>
    <dbReference type="NCBI Taxonomy" id="51022"/>
    <lineage>
        <taxon>Eukaryota</taxon>
        <taxon>Metazoa</taxon>
        <taxon>Ecdysozoa</taxon>
        <taxon>Nematoda</taxon>
        <taxon>Chromadorea</taxon>
        <taxon>Rhabditida</taxon>
        <taxon>Rhabditina</taxon>
        <taxon>Rhabditomorpha</taxon>
        <taxon>Strongyloidea</taxon>
        <taxon>Ancylostomatidae</taxon>
        <taxon>Ancylostomatinae</taxon>
        <taxon>Ancylostoma</taxon>
    </lineage>
</organism>
<sequence>MSISGITPEDAQVDFSPLGNVTLTSSELFFHLDILSLTITLIDNNTT</sequence>
<dbReference type="AlphaFoldDB" id="A0A0C2CN84"/>
<protein>
    <submittedName>
        <fullName evidence="1">Uncharacterized protein</fullName>
    </submittedName>
</protein>
<name>A0A0C2CN84_9BILA</name>